<evidence type="ECO:0000256" key="10">
    <source>
        <dbReference type="ARBA" id="ARBA00031932"/>
    </source>
</evidence>
<feature type="compositionally biased region" description="Low complexity" evidence="12">
    <location>
        <begin position="13"/>
        <end position="24"/>
    </location>
</feature>
<dbReference type="PANTHER" id="PTHR46822">
    <property type="entry name" value="COILED-COIL ALPHA-HELICAL ROD PROTEIN 1"/>
    <property type="match status" value="1"/>
</dbReference>
<dbReference type="PANTHER" id="PTHR46822:SF1">
    <property type="entry name" value="COILED-COIL ALPHA-HELICAL ROD PROTEIN 1"/>
    <property type="match status" value="1"/>
</dbReference>
<dbReference type="InterPro" id="IPR009800">
    <property type="entry name" value="HCR"/>
</dbReference>
<organism evidence="13 14">
    <name type="scientific">Priapulus caudatus</name>
    <name type="common">Priapulid worm</name>
    <dbReference type="NCBI Taxonomy" id="37621"/>
    <lineage>
        <taxon>Eukaryota</taxon>
        <taxon>Metazoa</taxon>
        <taxon>Ecdysozoa</taxon>
        <taxon>Scalidophora</taxon>
        <taxon>Priapulida</taxon>
        <taxon>Priapulimorpha</taxon>
        <taxon>Priapulimorphida</taxon>
        <taxon>Priapulidae</taxon>
        <taxon>Priapulus</taxon>
    </lineage>
</organism>
<protein>
    <recommendedName>
        <fullName evidence="4">Coiled-coil alpha-helical rod protein 1</fullName>
    </recommendedName>
    <alternativeName>
        <fullName evidence="10">Alpha-helical coiled-coil rod protein</fullName>
    </alternativeName>
</protein>
<evidence type="ECO:0000256" key="1">
    <source>
        <dbReference type="ARBA" id="ARBA00003936"/>
    </source>
</evidence>
<keyword evidence="6" id="KW-0963">Cytoplasm</keyword>
<evidence type="ECO:0000256" key="12">
    <source>
        <dbReference type="SAM" id="MobiDB-lite"/>
    </source>
</evidence>
<accession>A0ABM1EJR2</accession>
<evidence type="ECO:0000256" key="5">
    <source>
        <dbReference type="ARBA" id="ARBA00022473"/>
    </source>
</evidence>
<evidence type="ECO:0000256" key="2">
    <source>
        <dbReference type="ARBA" id="ARBA00004123"/>
    </source>
</evidence>
<gene>
    <name evidence="14" type="primary">LOC106812937</name>
</gene>
<keyword evidence="7" id="KW-0221">Differentiation</keyword>
<proteinExistence type="predicted"/>
<keyword evidence="9" id="KW-0539">Nucleus</keyword>
<sequence>MAVNLTKPEDFTSSSTSNAGSSDSIALLPPTCFESTVHQSRSHEQLNANLAVDVKASNDNSWKELTAARNEILQLQLSLQQERESKQLPQDARPAGDVSQTNQPQGLDDVIVRQATKIAELKQDFSTNKASYRSQIEELEGWLASQVQKVASLETALEIEKEKWQEEVKGLRVRVEEEQRACEEKCREVEARLEESLQTRAQMEERLSSRERELQTEKTTLEDERSELKSQLEEKMAEVVKLKAYIGKGPVDDLPTNEELQEQTEKISRLVGDNERLTTQVGLLEVRLGAITQILTIQEKEMADVAPDVVSPAPGNLLTRWREKVYQLLVQQTSAELVHKKDLHDAECKVREVTKSLTAADSRDQILKHTIERDRAELDMARSELVSARQQVSELDMRRLNDRRAIDTLKTFMER</sequence>
<dbReference type="GeneID" id="106812937"/>
<dbReference type="RefSeq" id="XP_014672433.1">
    <property type="nucleotide sequence ID" value="XM_014816947.1"/>
</dbReference>
<feature type="region of interest" description="Disordered" evidence="12">
    <location>
        <begin position="1"/>
        <end position="27"/>
    </location>
</feature>
<dbReference type="Pfam" id="PF07111">
    <property type="entry name" value="HCR"/>
    <property type="match status" value="1"/>
</dbReference>
<keyword evidence="8 11" id="KW-0175">Coiled coil</keyword>
<feature type="coiled-coil region" evidence="11">
    <location>
        <begin position="371"/>
        <end position="398"/>
    </location>
</feature>
<reference evidence="14" key="1">
    <citation type="submission" date="2025-08" db="UniProtKB">
        <authorList>
            <consortium name="RefSeq"/>
        </authorList>
    </citation>
    <scope>IDENTIFICATION</scope>
</reference>
<evidence type="ECO:0000313" key="14">
    <source>
        <dbReference type="RefSeq" id="XP_014672433.1"/>
    </source>
</evidence>
<evidence type="ECO:0000256" key="11">
    <source>
        <dbReference type="SAM" id="Coils"/>
    </source>
</evidence>
<comment type="subcellular location">
    <subcellularLocation>
        <location evidence="3">Cytoplasm</location>
    </subcellularLocation>
    <subcellularLocation>
        <location evidence="2">Nucleus</location>
    </subcellularLocation>
</comment>
<evidence type="ECO:0000256" key="6">
    <source>
        <dbReference type="ARBA" id="ARBA00022490"/>
    </source>
</evidence>
<evidence type="ECO:0000313" key="13">
    <source>
        <dbReference type="Proteomes" id="UP000695022"/>
    </source>
</evidence>
<feature type="region of interest" description="Disordered" evidence="12">
    <location>
        <begin position="83"/>
        <end position="106"/>
    </location>
</feature>
<evidence type="ECO:0000256" key="4">
    <source>
        <dbReference type="ARBA" id="ARBA00016468"/>
    </source>
</evidence>
<evidence type="ECO:0000256" key="3">
    <source>
        <dbReference type="ARBA" id="ARBA00004496"/>
    </source>
</evidence>
<evidence type="ECO:0000256" key="9">
    <source>
        <dbReference type="ARBA" id="ARBA00023242"/>
    </source>
</evidence>
<evidence type="ECO:0000256" key="7">
    <source>
        <dbReference type="ARBA" id="ARBA00022782"/>
    </source>
</evidence>
<evidence type="ECO:0000256" key="8">
    <source>
        <dbReference type="ARBA" id="ARBA00023054"/>
    </source>
</evidence>
<comment type="function">
    <text evidence="1">May be a regulator of keratinocyte proliferation or differentiation.</text>
</comment>
<feature type="region of interest" description="Disordered" evidence="12">
    <location>
        <begin position="202"/>
        <end position="228"/>
    </location>
</feature>
<keyword evidence="5" id="KW-0217">Developmental protein</keyword>
<dbReference type="Proteomes" id="UP000695022">
    <property type="component" value="Unplaced"/>
</dbReference>
<keyword evidence="13" id="KW-1185">Reference proteome</keyword>
<name>A0ABM1EJR2_PRICU</name>